<protein>
    <submittedName>
        <fullName evidence="1">Uncharacterized protein</fullName>
    </submittedName>
</protein>
<proteinExistence type="predicted"/>
<name>A0ACC1RP97_9HYPO</name>
<organism evidence="1 2">
    <name type="scientific">Fusarium decemcellulare</name>
    <dbReference type="NCBI Taxonomy" id="57161"/>
    <lineage>
        <taxon>Eukaryota</taxon>
        <taxon>Fungi</taxon>
        <taxon>Dikarya</taxon>
        <taxon>Ascomycota</taxon>
        <taxon>Pezizomycotina</taxon>
        <taxon>Sordariomycetes</taxon>
        <taxon>Hypocreomycetidae</taxon>
        <taxon>Hypocreales</taxon>
        <taxon>Nectriaceae</taxon>
        <taxon>Fusarium</taxon>
        <taxon>Fusarium decemcellulare species complex</taxon>
    </lineage>
</organism>
<keyword evidence="2" id="KW-1185">Reference proteome</keyword>
<evidence type="ECO:0000313" key="1">
    <source>
        <dbReference type="EMBL" id="KAJ3522999.1"/>
    </source>
</evidence>
<evidence type="ECO:0000313" key="2">
    <source>
        <dbReference type="Proteomes" id="UP001148629"/>
    </source>
</evidence>
<sequence length="783" mass="86121">MLRWIRVVFTDGSEREVGTKPGLDWHDRQLHVKWDPWVNTFSQFSMYDHGWGGGLGRLVIRVNGCQGDNCEGDAGGWVPDAKQFDVPHGADGSGMLLGFSVRHGDGIDSMTPIFSKTAVEKVTLKDSVFDPTFEQLNEKPFAERQMQAMQLTHVLDNTKSESEANLWIDSSMGAENQHKVSDVKEDGSELGGELGLTAKGEVSWEAGVPSWASAGSKAGLEASAKFVGKHVQKDIHGDENTKVEKVTVRFRVSHKVPGGGMVRCTTTVLQSRANLRFKATLENRFKDGTSYSYPVTGLLEDANHSEAYTECEDVKPEDVGTELELTQGGVTDGDTPTNEGGAVIVVPGAITESGTYCQDGTKVSDAEMSDEEYFAACPHSPACEISPEFLKIFNRGQEQLSWLIDSYFSQIHPVFPIVSKRGLFQQLSSQGHSSPDIVLFLHCIDILIPQSHAQPEEAYHRTKQCLRELEDQGIISIRVLQAAMLLACYEIGHAIYPAAYFRIGHCARIGHALGIYDRRNVTQMFPIPMSWTAMEEIRRIWWGVIILDRFVNLGVPDRPFSCADANPEDLLPMDDNLWDLGEQTVTASLAVSSNTDLPAPPFARTCQAAHLVSRVISHTSTSNKNRSPAEYYSEALQLHGILTSFKLALDQEVNKEEPGSFMLYAPARGLCASALIALCDNHTCADLDDVSGVGTPEQLKMQQEALSTLHDICGSVRESASQLLEKQDNQSIISPLAAESLYTAATHFGWYIEETGKTELTPAVDDLKNALRLIGRIWKLGGK</sequence>
<comment type="caution">
    <text evidence="1">The sequence shown here is derived from an EMBL/GenBank/DDBJ whole genome shotgun (WGS) entry which is preliminary data.</text>
</comment>
<dbReference type="Proteomes" id="UP001148629">
    <property type="component" value="Unassembled WGS sequence"/>
</dbReference>
<reference evidence="1" key="1">
    <citation type="submission" date="2022-08" db="EMBL/GenBank/DDBJ databases">
        <title>Genome Sequence of Fusarium decemcellulare.</title>
        <authorList>
            <person name="Buettner E."/>
        </authorList>
    </citation>
    <scope>NUCLEOTIDE SEQUENCE</scope>
    <source>
        <strain evidence="1">Babe19</strain>
    </source>
</reference>
<accession>A0ACC1RP97</accession>
<gene>
    <name evidence="1" type="ORF">NM208_g12624</name>
</gene>
<dbReference type="EMBL" id="JANRMS010002334">
    <property type="protein sequence ID" value="KAJ3522999.1"/>
    <property type="molecule type" value="Genomic_DNA"/>
</dbReference>